<dbReference type="AlphaFoldDB" id="A0A1H2QVM7"/>
<dbReference type="GO" id="GO:0046872">
    <property type="term" value="F:metal ion binding"/>
    <property type="evidence" value="ECO:0007669"/>
    <property type="project" value="UniProtKB-KW"/>
</dbReference>
<name>A0A1H2QVM7_THIRO</name>
<feature type="domain" description="LysM" evidence="5">
    <location>
        <begin position="51"/>
        <end position="94"/>
    </location>
</feature>
<gene>
    <name evidence="6" type="ORF">SAMN05421783_101441</name>
</gene>
<dbReference type="SUPFAM" id="SSF54106">
    <property type="entry name" value="LysM domain"/>
    <property type="match status" value="1"/>
</dbReference>
<dbReference type="CDD" id="cd00118">
    <property type="entry name" value="LysM"/>
    <property type="match status" value="1"/>
</dbReference>
<keyword evidence="4" id="KW-0106">Calcium</keyword>
<dbReference type="Gene3D" id="3.10.350.10">
    <property type="entry name" value="LysM domain"/>
    <property type="match status" value="1"/>
</dbReference>
<dbReference type="PROSITE" id="PS00523">
    <property type="entry name" value="SULFATASE_1"/>
    <property type="match status" value="1"/>
</dbReference>
<dbReference type="PANTHER" id="PTHR42693">
    <property type="entry name" value="ARYLSULFATASE FAMILY MEMBER"/>
    <property type="match status" value="1"/>
</dbReference>
<evidence type="ECO:0000256" key="4">
    <source>
        <dbReference type="ARBA" id="ARBA00022837"/>
    </source>
</evidence>
<dbReference type="InterPro" id="IPR050738">
    <property type="entry name" value="Sulfatase"/>
</dbReference>
<dbReference type="InterPro" id="IPR024607">
    <property type="entry name" value="Sulfatase_CS"/>
</dbReference>
<dbReference type="InterPro" id="IPR036779">
    <property type="entry name" value="LysM_dom_sf"/>
</dbReference>
<dbReference type="EMBL" id="FNNZ01000001">
    <property type="protein sequence ID" value="SDW11226.1"/>
    <property type="molecule type" value="Genomic_DNA"/>
</dbReference>
<dbReference type="STRING" id="1058.SAMN05421783_101441"/>
<reference evidence="7" key="1">
    <citation type="submission" date="2016-10" db="EMBL/GenBank/DDBJ databases">
        <authorList>
            <person name="Varghese N."/>
            <person name="Submissions S."/>
        </authorList>
    </citation>
    <scope>NUCLEOTIDE SEQUENCE [LARGE SCALE GENOMIC DNA]</scope>
    <source>
        <strain evidence="7">DSM 217</strain>
    </source>
</reference>
<keyword evidence="7" id="KW-1185">Reference proteome</keyword>
<dbReference type="PANTHER" id="PTHR42693:SF43">
    <property type="entry name" value="BLL2667 PROTEIN"/>
    <property type="match status" value="1"/>
</dbReference>
<dbReference type="SMART" id="SM00257">
    <property type="entry name" value="LysM"/>
    <property type="match status" value="1"/>
</dbReference>
<dbReference type="CDD" id="cd16025">
    <property type="entry name" value="PAS_like"/>
    <property type="match status" value="1"/>
</dbReference>
<dbReference type="Proteomes" id="UP000198816">
    <property type="component" value="Unassembled WGS sequence"/>
</dbReference>
<dbReference type="GO" id="GO:0016787">
    <property type="term" value="F:hydrolase activity"/>
    <property type="evidence" value="ECO:0007669"/>
    <property type="project" value="UniProtKB-KW"/>
</dbReference>
<evidence type="ECO:0000256" key="2">
    <source>
        <dbReference type="ARBA" id="ARBA00022723"/>
    </source>
</evidence>
<dbReference type="Gene3D" id="3.30.1120.10">
    <property type="match status" value="1"/>
</dbReference>
<dbReference type="InterPro" id="IPR018392">
    <property type="entry name" value="LysM"/>
</dbReference>
<dbReference type="PROSITE" id="PS51782">
    <property type="entry name" value="LYSM"/>
    <property type="match status" value="1"/>
</dbReference>
<accession>A0A1H2QVM7</accession>
<proteinExistence type="inferred from homology"/>
<sequence>MRVLSVFSPRGRPRLPGPILLVGLALAVGSAWAADQGARRHAQGQFDGATGLYVVAEGDDLSAIGERLEVSAAALKAANQIEGDLLQIGQRLQVVTGAPEVTASGGVQITGVPGAPDATTTISGTQLPPPDPKFGGVIKNDALQSKPWWAPRVVPPQGAPNVLLIITDDAGFGVPSTFGGVIPTPSMDRIANEGLRYNRVFSTALCSPTRAALITGRNHHSAGFGVISEQSTGFPGYNSIIGKDKATIGRILLDNGYATSWFGKDHNVPAFAASQVGPFDQWPTGMGFEYFYGFVGGDANQWQPNLFRNTTQIYPFEGKPEGTWNLVTAMADDAIDYMTRIHQIDPSKPVFIKYAPGATHAPHHPTKEWVDKISAMHLFDDGYEKLRERIFENQKRLGVIPQDATLTPWPADVLKPWDQLTAEEQKLFIRQVEVFAAYAAYSDHEIGRVIQSFEDLGKLDNTLIIYINGDNGTSAEGGPLGTPNEVAFFNGLNKLPAEVQMKWYEVWGTEQTYNHMSAGWSWAFDTPFDWFKQNASRLGGINQNMVVSWPALIQDKGALREQFVHVIDVMPTILEAAGIAAPGVVDGIEQAPIEGTSFAYTFDAANAEAPSRHQTQYFEMMGQWALYHDGWLLSTQVNRAPWEAFGPANPDPLNNQVLQLYDLGTDFTQAADLAAKHPEKLEELKALFVAEAKKHQVFPLDASVAGRIVAPRPNITAGRSEFVYTRPMVGLPQGDSPLLLNTSYTITADIEVPEGGAEGMILTSGGRFAGYGFYLLEGKPVFLWNLVDLERLKWEAPDALPPGRHTLEFDFHYEGLGAGTLALNNFSGVGRPGTGTLKVDGKVVDTKRMEKTLPMILQWDESFDIGSDTLTGVNDADYRPAFAFTGKLEKLTIKVDRPELSPEEIQQLKEAAAKAADQR</sequence>
<keyword evidence="3" id="KW-0378">Hydrolase</keyword>
<protein>
    <submittedName>
        <fullName evidence="6">Arylsulfatase</fullName>
    </submittedName>
</protein>
<evidence type="ECO:0000313" key="7">
    <source>
        <dbReference type="Proteomes" id="UP000198816"/>
    </source>
</evidence>
<keyword evidence="2" id="KW-0479">Metal-binding</keyword>
<evidence type="ECO:0000313" key="6">
    <source>
        <dbReference type="EMBL" id="SDW11226.1"/>
    </source>
</evidence>
<evidence type="ECO:0000256" key="3">
    <source>
        <dbReference type="ARBA" id="ARBA00022801"/>
    </source>
</evidence>
<dbReference type="Pfam" id="PF00884">
    <property type="entry name" value="Sulfatase"/>
    <property type="match status" value="1"/>
</dbReference>
<dbReference type="InterPro" id="IPR017850">
    <property type="entry name" value="Alkaline_phosphatase_core_sf"/>
</dbReference>
<dbReference type="InterPro" id="IPR000917">
    <property type="entry name" value="Sulfatase_N"/>
</dbReference>
<comment type="similarity">
    <text evidence="1">Belongs to the sulfatase family.</text>
</comment>
<evidence type="ECO:0000256" key="1">
    <source>
        <dbReference type="ARBA" id="ARBA00008779"/>
    </source>
</evidence>
<organism evidence="6 7">
    <name type="scientific">Thiocapsa roseopersicina</name>
    <dbReference type="NCBI Taxonomy" id="1058"/>
    <lineage>
        <taxon>Bacteria</taxon>
        <taxon>Pseudomonadati</taxon>
        <taxon>Pseudomonadota</taxon>
        <taxon>Gammaproteobacteria</taxon>
        <taxon>Chromatiales</taxon>
        <taxon>Chromatiaceae</taxon>
        <taxon>Thiocapsa</taxon>
    </lineage>
</organism>
<dbReference type="SUPFAM" id="SSF53649">
    <property type="entry name" value="Alkaline phosphatase-like"/>
    <property type="match status" value="1"/>
</dbReference>
<dbReference type="Pfam" id="PF01476">
    <property type="entry name" value="LysM"/>
    <property type="match status" value="1"/>
</dbReference>
<dbReference type="Gene3D" id="3.40.720.10">
    <property type="entry name" value="Alkaline Phosphatase, subunit A"/>
    <property type="match status" value="1"/>
</dbReference>
<evidence type="ECO:0000259" key="5">
    <source>
        <dbReference type="PROSITE" id="PS51782"/>
    </source>
</evidence>